<evidence type="ECO:0000313" key="1">
    <source>
        <dbReference type="EMBL" id="OXG13289.1"/>
    </source>
</evidence>
<name>A0A854Q6M1_CRYNE</name>
<organism evidence="1 2">
    <name type="scientific">Cryptococcus neoformans Tu259-1</name>
    <dbReference type="NCBI Taxonomy" id="1230072"/>
    <lineage>
        <taxon>Eukaryota</taxon>
        <taxon>Fungi</taxon>
        <taxon>Dikarya</taxon>
        <taxon>Basidiomycota</taxon>
        <taxon>Agaricomycotina</taxon>
        <taxon>Tremellomycetes</taxon>
        <taxon>Tremellales</taxon>
        <taxon>Cryptococcaceae</taxon>
        <taxon>Cryptococcus</taxon>
        <taxon>Cryptococcus neoformans species complex</taxon>
    </lineage>
</organism>
<proteinExistence type="predicted"/>
<protein>
    <submittedName>
        <fullName evidence="1">Uncharacterized protein</fullName>
    </submittedName>
</protein>
<evidence type="ECO:0000313" key="2">
    <source>
        <dbReference type="Proteomes" id="UP000199727"/>
    </source>
</evidence>
<reference evidence="1 2" key="1">
    <citation type="submission" date="2017-06" db="EMBL/GenBank/DDBJ databases">
        <title>Global population genomics of the pathogenic fungus Cryptococcus neoformans var. grubii.</title>
        <authorList>
            <person name="Cuomo C."/>
            <person name="Litvintseva A."/>
            <person name="Chen Y."/>
            <person name="Young S."/>
            <person name="Zeng Q."/>
            <person name="Chapman S."/>
            <person name="Gujja S."/>
            <person name="Saif S."/>
            <person name="Birren B."/>
        </authorList>
    </citation>
    <scope>NUCLEOTIDE SEQUENCE [LARGE SCALE GENOMIC DNA]</scope>
    <source>
        <strain evidence="1 2">Tu259-1</strain>
    </source>
</reference>
<dbReference type="EMBL" id="AMKT01000079">
    <property type="protein sequence ID" value="OXG13289.1"/>
    <property type="molecule type" value="Genomic_DNA"/>
</dbReference>
<gene>
    <name evidence="1" type="ORF">C361_06062</name>
</gene>
<comment type="caution">
    <text evidence="1">The sequence shown here is derived from an EMBL/GenBank/DDBJ whole genome shotgun (WGS) entry which is preliminary data.</text>
</comment>
<dbReference type="AlphaFoldDB" id="A0A854Q6M1"/>
<dbReference type="Proteomes" id="UP000199727">
    <property type="component" value="Unassembled WGS sequence"/>
</dbReference>
<accession>A0A854Q6M1</accession>
<sequence length="38" mass="4214">MTVCVFGEQGQQWCDVTYVASRACQSPAVKAQMPINCY</sequence>